<dbReference type="eggNOG" id="COG2214">
    <property type="taxonomic scope" value="Bacteria"/>
</dbReference>
<evidence type="ECO:0000256" key="2">
    <source>
        <dbReference type="PROSITE-ProRule" id="PRU00339"/>
    </source>
</evidence>
<dbReference type="InterPro" id="IPR036869">
    <property type="entry name" value="J_dom_sf"/>
</dbReference>
<dbReference type="InterPro" id="IPR011990">
    <property type="entry name" value="TPR-like_helical_dom_sf"/>
</dbReference>
<keyword evidence="1" id="KW-0235">DNA replication</keyword>
<dbReference type="STRING" id="1216932.CM240_3347"/>
<protein>
    <recommendedName>
        <fullName evidence="3">J domain-containing protein</fullName>
    </recommendedName>
</protein>
<name>W6S3I1_9CLOT</name>
<reference evidence="4 5" key="1">
    <citation type="submission" date="2013-11" db="EMBL/GenBank/DDBJ databases">
        <title>Complete genome sequence of Clostridum sp. M2/40.</title>
        <authorList>
            <person name="Wibberg D."/>
            <person name="Puehler A."/>
            <person name="Schlueter A."/>
        </authorList>
    </citation>
    <scope>NUCLEOTIDE SEQUENCE [LARGE SCALE GENOMIC DNA]</scope>
    <source>
        <strain evidence="5">M2/40</strain>
    </source>
</reference>
<dbReference type="Gene3D" id="1.25.40.10">
    <property type="entry name" value="Tetratricopeptide repeat domain"/>
    <property type="match status" value="2"/>
</dbReference>
<dbReference type="OrthoDB" id="9816462at2"/>
<dbReference type="KEGG" id="clt:CM240_3347"/>
<dbReference type="RefSeq" id="WP_044040638.1">
    <property type="nucleotide sequence ID" value="NZ_HG917869.1"/>
</dbReference>
<feature type="repeat" description="TPR" evidence="2">
    <location>
        <begin position="300"/>
        <end position="333"/>
    </location>
</feature>
<dbReference type="Pfam" id="PF13424">
    <property type="entry name" value="TPR_12"/>
    <property type="match status" value="1"/>
</dbReference>
<dbReference type="SUPFAM" id="SSF48452">
    <property type="entry name" value="TPR-like"/>
    <property type="match status" value="1"/>
</dbReference>
<dbReference type="EMBL" id="HG917869">
    <property type="protein sequence ID" value="CDM70464.1"/>
    <property type="molecule type" value="Genomic_DNA"/>
</dbReference>
<dbReference type="AlphaFoldDB" id="W6S3I1"/>
<dbReference type="Gene3D" id="1.10.287.110">
    <property type="entry name" value="DnaJ domain"/>
    <property type="match status" value="1"/>
</dbReference>
<evidence type="ECO:0000313" key="4">
    <source>
        <dbReference type="EMBL" id="CDM70464.1"/>
    </source>
</evidence>
<dbReference type="InterPro" id="IPR001623">
    <property type="entry name" value="DnaJ_domain"/>
</dbReference>
<dbReference type="InterPro" id="IPR019734">
    <property type="entry name" value="TPR_rpt"/>
</dbReference>
<sequence>MSCWDLLGVPEGSDIYIIKKAYAKLLKKCHPEDDAEGYQELREAYNKAKKFTKKKSIILELGTDNNSNPNINEKSSKEESKFFNRLKEVYSDFSLRSDEKIWRDLLDFSFLWNVGNRKILEKEMLVFLSVHKYLPKKIWRILDCYFDWTSNEIELYKNNNKEIVDIVLNEISTSEILGYEYIDDIPKEYIETFLDFRSKGYKFMKEKKLDLAKEYLLDAYSIYQDDLYLINILGDYNVLIKNLNFARSYYKKALAIKCNDLHAMTAIGNTYFQEKNYIKAIKYFERSFYMYNLQIDEENYEAYLNLAKCYCFVNKLEKAKEILEKLLEISPLDTYCSVYLKNVNKKIEEYNERIKEEDNKKKEGSFQIFEKLKKGNFNSFNGFLSMKNSAAR</sequence>
<dbReference type="GO" id="GO:0006260">
    <property type="term" value="P:DNA replication"/>
    <property type="evidence" value="ECO:0007669"/>
    <property type="project" value="UniProtKB-KW"/>
</dbReference>
<evidence type="ECO:0000256" key="1">
    <source>
        <dbReference type="ARBA" id="ARBA00022705"/>
    </source>
</evidence>
<keyword evidence="5" id="KW-1185">Reference proteome</keyword>
<feature type="domain" description="J" evidence="3">
    <location>
        <begin position="2"/>
        <end position="62"/>
    </location>
</feature>
<accession>W6S3I1</accession>
<keyword evidence="2" id="KW-0802">TPR repeat</keyword>
<dbReference type="SUPFAM" id="SSF46565">
    <property type="entry name" value="Chaperone J-domain"/>
    <property type="match status" value="1"/>
</dbReference>
<proteinExistence type="predicted"/>
<dbReference type="PROSITE" id="PS50076">
    <property type="entry name" value="DNAJ_2"/>
    <property type="match status" value="1"/>
</dbReference>
<dbReference type="eggNOG" id="COG0457">
    <property type="taxonomic scope" value="Bacteria"/>
</dbReference>
<gene>
    <name evidence="4" type="ORF">CM240_3347</name>
</gene>
<organism evidence="4 5">
    <name type="scientific">Clostridium bornimense</name>
    <dbReference type="NCBI Taxonomy" id="1216932"/>
    <lineage>
        <taxon>Bacteria</taxon>
        <taxon>Bacillati</taxon>
        <taxon>Bacillota</taxon>
        <taxon>Clostridia</taxon>
        <taxon>Eubacteriales</taxon>
        <taxon>Clostridiaceae</taxon>
        <taxon>Clostridium</taxon>
    </lineage>
</organism>
<evidence type="ECO:0000313" key="5">
    <source>
        <dbReference type="Proteomes" id="UP000019426"/>
    </source>
</evidence>
<dbReference type="PATRIC" id="fig|1216932.3.peg.3321"/>
<dbReference type="Proteomes" id="UP000019426">
    <property type="component" value="Chromosome M2/40_rep2"/>
</dbReference>
<dbReference type="SMART" id="SM00028">
    <property type="entry name" value="TPR"/>
    <property type="match status" value="3"/>
</dbReference>
<dbReference type="HOGENOM" id="CLU_634091_0_0_9"/>
<evidence type="ECO:0000259" key="3">
    <source>
        <dbReference type="PROSITE" id="PS50076"/>
    </source>
</evidence>
<dbReference type="PROSITE" id="PS50005">
    <property type="entry name" value="TPR"/>
    <property type="match status" value="1"/>
</dbReference>
<dbReference type="SMART" id="SM00271">
    <property type="entry name" value="DnaJ"/>
    <property type="match status" value="1"/>
</dbReference>